<evidence type="ECO:0000256" key="5">
    <source>
        <dbReference type="SAM" id="MobiDB-lite"/>
    </source>
</evidence>
<feature type="repeat" description="WD" evidence="4">
    <location>
        <begin position="64"/>
        <end position="105"/>
    </location>
</feature>
<dbReference type="PROSITE" id="PS50294">
    <property type="entry name" value="WD_REPEATS_REGION"/>
    <property type="match status" value="5"/>
</dbReference>
<dbReference type="InterPro" id="IPR013087">
    <property type="entry name" value="Znf_C2H2_type"/>
</dbReference>
<proteinExistence type="inferred from homology"/>
<dbReference type="InterPro" id="IPR050505">
    <property type="entry name" value="WDR55/POC1"/>
</dbReference>
<dbReference type="EMBL" id="DF144098">
    <property type="protein sequence ID" value="GAA55861.1"/>
    <property type="molecule type" value="Genomic_DNA"/>
</dbReference>
<feature type="repeat" description="WD" evidence="4">
    <location>
        <begin position="158"/>
        <end position="189"/>
    </location>
</feature>
<keyword evidence="1 4" id="KW-0853">WD repeat</keyword>
<feature type="region of interest" description="Disordered" evidence="5">
    <location>
        <begin position="282"/>
        <end position="312"/>
    </location>
</feature>
<dbReference type="GO" id="GO:0060271">
    <property type="term" value="P:cilium assembly"/>
    <property type="evidence" value="ECO:0007669"/>
    <property type="project" value="TreeGrafter"/>
</dbReference>
<feature type="repeat" description="WD" evidence="4">
    <location>
        <begin position="190"/>
        <end position="231"/>
    </location>
</feature>
<reference key="2">
    <citation type="submission" date="2011-10" db="EMBL/GenBank/DDBJ databases">
        <title>The genome and transcriptome sequence of Clonorchis sinensis provide insights into the carcinogenic liver fluke.</title>
        <authorList>
            <person name="Wang X."/>
            <person name="Huang Y."/>
            <person name="Chen W."/>
            <person name="Liu H."/>
            <person name="Guo L."/>
            <person name="Chen Y."/>
            <person name="Luo F."/>
            <person name="Zhou W."/>
            <person name="Sun J."/>
            <person name="Mao Q."/>
            <person name="Liang P."/>
            <person name="Zhou C."/>
            <person name="Tian Y."/>
            <person name="Men J."/>
            <person name="Lv X."/>
            <person name="Huang L."/>
            <person name="Zhou J."/>
            <person name="Hu Y."/>
            <person name="Li R."/>
            <person name="Zhang F."/>
            <person name="Lei H."/>
            <person name="Li X."/>
            <person name="Hu X."/>
            <person name="Liang C."/>
            <person name="Xu J."/>
            <person name="Wu Z."/>
            <person name="Yu X."/>
        </authorList>
    </citation>
    <scope>NUCLEOTIDE SEQUENCE</scope>
    <source>
        <strain>Henan</strain>
    </source>
</reference>
<dbReference type="InterPro" id="IPR019775">
    <property type="entry name" value="WD40_repeat_CS"/>
</dbReference>
<evidence type="ECO:0000313" key="7">
    <source>
        <dbReference type="EMBL" id="GAA55861.1"/>
    </source>
</evidence>
<feature type="repeat" description="WD" evidence="4">
    <location>
        <begin position="106"/>
        <end position="147"/>
    </location>
</feature>
<dbReference type="InterPro" id="IPR036322">
    <property type="entry name" value="WD40_repeat_dom_sf"/>
</dbReference>
<dbReference type="PROSITE" id="PS00028">
    <property type="entry name" value="ZINC_FINGER_C2H2_1"/>
    <property type="match status" value="1"/>
</dbReference>
<feature type="compositionally biased region" description="Polar residues" evidence="5">
    <location>
        <begin position="420"/>
        <end position="430"/>
    </location>
</feature>
<dbReference type="InterPro" id="IPR020472">
    <property type="entry name" value="WD40_PAC1"/>
</dbReference>
<evidence type="ECO:0000313" key="8">
    <source>
        <dbReference type="Proteomes" id="UP000008909"/>
    </source>
</evidence>
<dbReference type="CDD" id="cd00200">
    <property type="entry name" value="WD40"/>
    <property type="match status" value="1"/>
</dbReference>
<dbReference type="PANTHER" id="PTHR44019">
    <property type="entry name" value="WD REPEAT-CONTAINING PROTEIN 55"/>
    <property type="match status" value="1"/>
</dbReference>
<dbReference type="InterPro" id="IPR015943">
    <property type="entry name" value="WD40/YVTN_repeat-like_dom_sf"/>
</dbReference>
<dbReference type="PROSITE" id="PS50082">
    <property type="entry name" value="WD_REPEATS_2"/>
    <property type="match status" value="6"/>
</dbReference>
<feature type="repeat" description="WD" evidence="4">
    <location>
        <begin position="232"/>
        <end position="263"/>
    </location>
</feature>
<keyword evidence="8" id="KW-1185">Reference proteome</keyword>
<accession>G7YSD1</accession>
<dbReference type="SUPFAM" id="SSF50978">
    <property type="entry name" value="WD40 repeat-like"/>
    <property type="match status" value="1"/>
</dbReference>
<evidence type="ECO:0000256" key="1">
    <source>
        <dbReference type="ARBA" id="ARBA00022574"/>
    </source>
</evidence>
<dbReference type="PANTHER" id="PTHR44019:SF8">
    <property type="entry name" value="POC1 CENTRIOLAR PROTEIN HOMOLOG"/>
    <property type="match status" value="1"/>
</dbReference>
<organism evidence="7 8">
    <name type="scientific">Clonorchis sinensis</name>
    <name type="common">Chinese liver fluke</name>
    <dbReference type="NCBI Taxonomy" id="79923"/>
    <lineage>
        <taxon>Eukaryota</taxon>
        <taxon>Metazoa</taxon>
        <taxon>Spiralia</taxon>
        <taxon>Lophotrochozoa</taxon>
        <taxon>Platyhelminthes</taxon>
        <taxon>Trematoda</taxon>
        <taxon>Digenea</taxon>
        <taxon>Opisthorchiida</taxon>
        <taxon>Opisthorchiata</taxon>
        <taxon>Opisthorchiidae</taxon>
        <taxon>Clonorchis</taxon>
    </lineage>
</organism>
<feature type="region of interest" description="Disordered" evidence="5">
    <location>
        <begin position="417"/>
        <end position="444"/>
    </location>
</feature>
<evidence type="ECO:0000259" key="6">
    <source>
        <dbReference type="PROSITE" id="PS00028"/>
    </source>
</evidence>
<name>G7YSD1_CLOSI</name>
<dbReference type="InterPro" id="IPR001680">
    <property type="entry name" value="WD40_rpt"/>
</dbReference>
<dbReference type="AlphaFoldDB" id="G7YSD1"/>
<dbReference type="SMART" id="SM00320">
    <property type="entry name" value="WD40"/>
    <property type="match status" value="6"/>
</dbReference>
<dbReference type="GO" id="GO:0005814">
    <property type="term" value="C:centriole"/>
    <property type="evidence" value="ECO:0007669"/>
    <property type="project" value="TreeGrafter"/>
</dbReference>
<feature type="compositionally biased region" description="Polar residues" evidence="5">
    <location>
        <begin position="299"/>
        <end position="310"/>
    </location>
</feature>
<evidence type="ECO:0000256" key="4">
    <source>
        <dbReference type="PROSITE-ProRule" id="PRU00221"/>
    </source>
</evidence>
<dbReference type="GO" id="GO:0036064">
    <property type="term" value="C:ciliary basal body"/>
    <property type="evidence" value="ECO:0007669"/>
    <property type="project" value="TreeGrafter"/>
</dbReference>
<feature type="repeat" description="WD" evidence="4">
    <location>
        <begin position="22"/>
        <end position="53"/>
    </location>
</feature>
<protein>
    <submittedName>
        <fullName evidence="7">POC1 centriolar protein homolog A</fullName>
    </submittedName>
</protein>
<comment type="similarity">
    <text evidence="3">Belongs to the WD repeat POC1 family.</text>
</comment>
<dbReference type="Gene3D" id="2.130.10.10">
    <property type="entry name" value="YVTN repeat-like/Quinoprotein amine dehydrogenase"/>
    <property type="match status" value="2"/>
</dbReference>
<dbReference type="Pfam" id="PF00400">
    <property type="entry name" value="WD40"/>
    <property type="match status" value="6"/>
</dbReference>
<dbReference type="PRINTS" id="PR00320">
    <property type="entry name" value="GPROTEINBRPT"/>
</dbReference>
<reference evidence="7" key="1">
    <citation type="journal article" date="2011" name="Genome Biol.">
        <title>The draft genome of the carcinogenic human liver fluke Clonorchis sinensis.</title>
        <authorList>
            <person name="Wang X."/>
            <person name="Chen W."/>
            <person name="Huang Y."/>
            <person name="Sun J."/>
            <person name="Men J."/>
            <person name="Liu H."/>
            <person name="Luo F."/>
            <person name="Guo L."/>
            <person name="Lv X."/>
            <person name="Deng C."/>
            <person name="Zhou C."/>
            <person name="Fan Y."/>
            <person name="Li X."/>
            <person name="Huang L."/>
            <person name="Hu Y."/>
            <person name="Liang C."/>
            <person name="Hu X."/>
            <person name="Xu J."/>
            <person name="Yu X."/>
        </authorList>
    </citation>
    <scope>NUCLEOTIDE SEQUENCE [LARGE SCALE GENOMIC DNA]</scope>
    <source>
        <strain evidence="7">Henan</strain>
    </source>
</reference>
<feature type="non-terminal residue" evidence="7">
    <location>
        <position position="1"/>
    </location>
</feature>
<dbReference type="PROSITE" id="PS00678">
    <property type="entry name" value="WD_REPEATS_1"/>
    <property type="match status" value="1"/>
</dbReference>
<keyword evidence="2" id="KW-0677">Repeat</keyword>
<evidence type="ECO:0000256" key="3">
    <source>
        <dbReference type="ARBA" id="ARBA00037984"/>
    </source>
</evidence>
<evidence type="ECO:0000256" key="2">
    <source>
        <dbReference type="ARBA" id="ARBA00022737"/>
    </source>
</evidence>
<dbReference type="Proteomes" id="UP000008909">
    <property type="component" value="Unassembled WGS sequence"/>
</dbReference>
<gene>
    <name evidence="7" type="ORF">CLF_109194</name>
</gene>
<feature type="domain" description="C2H2-type" evidence="6">
    <location>
        <begin position="139"/>
        <end position="161"/>
    </location>
</feature>
<sequence length="681" mass="75780">SSSMDSCLMVWNIKPQTRAYRFLGHSDAIFCARFSPSGQLVVTASRDKTIKLWVPSIKGESITFRAHTAAIRWVDLSSDDLRMCTASADKSVKVWNLHRQKFLFSLNQHVNWVRCCRFSPDGRLIISSSDDKTIKLWDCENQSCVHTFYESGGFASHLDFHPSGNCFASGGTNSSVKLWDLRMNRLLQHYDAHTAPVNKISCHPNGHFLISASDDATLKIFDLLEGRALYTLQGHTGPVTAVNFSRSGDHFASGGNDAQVFLWRTNFDTHLEDFHAKEACSAKDGRNFSGDGRAHQYTPKKSPTSVGSNNEFREPLVPASVSAWTADSQNAGDALPRHSVECHHAPRPHGQSMPGHLSLSSTANVAQMSTFDATATRRMPRWFLHNVRAPFSKTGITLDMPHSPPHRIISFVRSIIRDSPPSSKRSGYRQSKSDGIHASNGQNIPPTLTTTVEHILSQIDVLTQQQLPTETPFLLVDDVSACVLRLKYLYCRSSRFNSFVGTCVRTVLSLANWIQMMTKFALTCTFGLVAHLRSDIGEIRWTAPKISILKYQEETFVLELPQPAILNYPETGVLSATTQFPDQLEGVDVDRTPTWCTTDSALLRKSAPKIVYSMFGLISNWCCIDLSPSRMVYLSTNLSAASSNTQLPTSSPQVIGERNCGSYNHCTTSTRSLQLKMMMRT</sequence>